<keyword evidence="1" id="KW-0677">Repeat</keyword>
<sequence>MVNGDNIGIYKGQTINSIPSGTGIWTGDNGDKYAGNWIDGKRNGSGIYINVAI</sequence>
<dbReference type="Pfam" id="PF02493">
    <property type="entry name" value="MORN"/>
    <property type="match status" value="2"/>
</dbReference>
<accession>A0A1Q8QLA8</accession>
<proteinExistence type="predicted"/>
<dbReference type="InterPro" id="IPR003409">
    <property type="entry name" value="MORN"/>
</dbReference>
<dbReference type="SUPFAM" id="SSF82185">
    <property type="entry name" value="Histone H3 K4-specific methyltransferase SET7/9 N-terminal domain"/>
    <property type="match status" value="1"/>
</dbReference>
<gene>
    <name evidence="2" type="ORF">DSOL_4236</name>
</gene>
<keyword evidence="3" id="KW-1185">Reference proteome</keyword>
<evidence type="ECO:0000256" key="1">
    <source>
        <dbReference type="ARBA" id="ARBA00022737"/>
    </source>
</evidence>
<dbReference type="EMBL" id="MLBF01000047">
    <property type="protein sequence ID" value="OLN28092.1"/>
    <property type="molecule type" value="Genomic_DNA"/>
</dbReference>
<name>A0A1Q8QLA8_9FIRM</name>
<evidence type="ECO:0000313" key="3">
    <source>
        <dbReference type="Proteomes" id="UP000186102"/>
    </source>
</evidence>
<dbReference type="STRING" id="1888891.DSOL_4236"/>
<reference evidence="2 3" key="1">
    <citation type="submission" date="2016-09" db="EMBL/GenBank/DDBJ databases">
        <title>Complete genome of Desulfosporosinus sp. OL.</title>
        <authorList>
            <person name="Mardanov A."/>
            <person name="Beletsky A."/>
            <person name="Panova A."/>
            <person name="Karnachuk O."/>
            <person name="Ravin N."/>
        </authorList>
    </citation>
    <scope>NUCLEOTIDE SEQUENCE [LARGE SCALE GENOMIC DNA]</scope>
    <source>
        <strain evidence="2 3">OL</strain>
    </source>
</reference>
<dbReference type="RefSeq" id="WP_139314548.1">
    <property type="nucleotide sequence ID" value="NZ_MLBF01000047.1"/>
</dbReference>
<evidence type="ECO:0000313" key="2">
    <source>
        <dbReference type="EMBL" id="OLN28092.1"/>
    </source>
</evidence>
<dbReference type="Gene3D" id="2.20.110.10">
    <property type="entry name" value="Histone H3 K4-specific methyltransferase SET7/9 N-terminal domain"/>
    <property type="match status" value="1"/>
</dbReference>
<dbReference type="OrthoDB" id="7059515at2"/>
<organism evidence="2 3">
    <name type="scientific">Desulfosporosinus metallidurans</name>
    <dbReference type="NCBI Taxonomy" id="1888891"/>
    <lineage>
        <taxon>Bacteria</taxon>
        <taxon>Bacillati</taxon>
        <taxon>Bacillota</taxon>
        <taxon>Clostridia</taxon>
        <taxon>Eubacteriales</taxon>
        <taxon>Desulfitobacteriaceae</taxon>
        <taxon>Desulfosporosinus</taxon>
    </lineage>
</organism>
<dbReference type="Proteomes" id="UP000186102">
    <property type="component" value="Unassembled WGS sequence"/>
</dbReference>
<comment type="caution">
    <text evidence="2">The sequence shown here is derived from an EMBL/GenBank/DDBJ whole genome shotgun (WGS) entry which is preliminary data.</text>
</comment>
<protein>
    <submittedName>
        <fullName evidence="2">Uncharacterized protein</fullName>
    </submittedName>
</protein>
<dbReference type="AlphaFoldDB" id="A0A1Q8QLA8"/>